<name>A0A810N0V2_9ACTN</name>
<proteinExistence type="inferred from homology"/>
<evidence type="ECO:0000256" key="4">
    <source>
        <dbReference type="ARBA" id="ARBA00022807"/>
    </source>
</evidence>
<dbReference type="InterPro" id="IPR038765">
    <property type="entry name" value="Papain-like_cys_pep_sf"/>
</dbReference>
<keyword evidence="10" id="KW-1185">Reference proteome</keyword>
<evidence type="ECO:0000256" key="5">
    <source>
        <dbReference type="SAM" id="Coils"/>
    </source>
</evidence>
<evidence type="ECO:0000256" key="7">
    <source>
        <dbReference type="SAM" id="SignalP"/>
    </source>
</evidence>
<dbReference type="Pfam" id="PF00877">
    <property type="entry name" value="NLPC_P60"/>
    <property type="match status" value="1"/>
</dbReference>
<evidence type="ECO:0000256" key="2">
    <source>
        <dbReference type="ARBA" id="ARBA00022670"/>
    </source>
</evidence>
<dbReference type="EMBL" id="AP023359">
    <property type="protein sequence ID" value="BCJ65215.1"/>
    <property type="molecule type" value="Genomic_DNA"/>
</dbReference>
<keyword evidence="5" id="KW-0175">Coiled coil</keyword>
<keyword evidence="7" id="KW-0732">Signal</keyword>
<sequence length="515" mass="53300">MAKKNSRRQHRQDGPISFVLRPVAWSALLAAAATMAIAAPAYADPPLPTTIPDSGSRPLPTGPFQLPGTTTPPTGGTNTPTVPAVNGPLAADIMAKQIEYGRISEQLLKLQIDRDAATTTLASAEATLRTAREDLARAESLADQSATDALKGAAALPPGTFGTDLHGLGALSRIQKGAQTGADTGTAAREVARARAAEQAANQAYLAANTTAQGLIGQYNTLATTHTQQEATLQSLMQQNQAQLVVAEQQRDAREQQLAPGYDGSESVAGKVAHPKALGAVQYALNQRGKPYEWAAEGPHRFDCSGLMWAAYRSVGHTLNRVANDQYYGTRHKPVARTALLPGDMLFFSSSSRWQDIHHVGMYIGDGKMVHSPTTGDVVKVSTVWWSRFFAATRVFDAVPAPNKPPTSPSPSPTPRPTTPTPSPTTPTPRPTTPTPGPTTPTPGPTTGSPSPDPTPTATTPGPTTHPEPTVSASTSASASASASTSASTGQSASATPSGGSPSGGSPTPSSTSGH</sequence>
<feature type="compositionally biased region" description="Low complexity" evidence="6">
    <location>
        <begin position="445"/>
        <end position="515"/>
    </location>
</feature>
<dbReference type="SUPFAM" id="SSF54001">
    <property type="entry name" value="Cysteine proteinases"/>
    <property type="match status" value="1"/>
</dbReference>
<gene>
    <name evidence="9" type="ORF">Prubr_22360</name>
</gene>
<feature type="domain" description="NlpC/P60" evidence="8">
    <location>
        <begin position="274"/>
        <end position="397"/>
    </location>
</feature>
<keyword evidence="3" id="KW-0378">Hydrolase</keyword>
<evidence type="ECO:0000313" key="10">
    <source>
        <dbReference type="Proteomes" id="UP000680866"/>
    </source>
</evidence>
<dbReference type="PANTHER" id="PTHR47053:SF1">
    <property type="entry name" value="MUREIN DD-ENDOPEPTIDASE MEPH-RELATED"/>
    <property type="match status" value="1"/>
</dbReference>
<evidence type="ECO:0000256" key="1">
    <source>
        <dbReference type="ARBA" id="ARBA00007074"/>
    </source>
</evidence>
<comment type="similarity">
    <text evidence="1">Belongs to the peptidase C40 family.</text>
</comment>
<evidence type="ECO:0000259" key="8">
    <source>
        <dbReference type="PROSITE" id="PS51935"/>
    </source>
</evidence>
<dbReference type="Gene3D" id="3.90.1720.10">
    <property type="entry name" value="endopeptidase domain like (from Nostoc punctiforme)"/>
    <property type="match status" value="1"/>
</dbReference>
<keyword evidence="2" id="KW-0645">Protease</keyword>
<dbReference type="InterPro" id="IPR000064">
    <property type="entry name" value="NLP_P60_dom"/>
</dbReference>
<feature type="compositionally biased region" description="Pro residues" evidence="6">
    <location>
        <begin position="402"/>
        <end position="444"/>
    </location>
</feature>
<dbReference type="Proteomes" id="UP000680866">
    <property type="component" value="Chromosome"/>
</dbReference>
<evidence type="ECO:0000313" key="9">
    <source>
        <dbReference type="EMBL" id="BCJ65215.1"/>
    </source>
</evidence>
<feature type="region of interest" description="Disordered" evidence="6">
    <location>
        <begin position="398"/>
        <end position="515"/>
    </location>
</feature>
<dbReference type="GO" id="GO:0008234">
    <property type="term" value="F:cysteine-type peptidase activity"/>
    <property type="evidence" value="ECO:0007669"/>
    <property type="project" value="UniProtKB-KW"/>
</dbReference>
<dbReference type="KEGG" id="pry:Prubr_22360"/>
<feature type="region of interest" description="Disordered" evidence="6">
    <location>
        <begin position="48"/>
        <end position="81"/>
    </location>
</feature>
<dbReference type="AlphaFoldDB" id="A0A810N0V2"/>
<dbReference type="PROSITE" id="PS51935">
    <property type="entry name" value="NLPC_P60"/>
    <property type="match status" value="1"/>
</dbReference>
<keyword evidence="4" id="KW-0788">Thiol protease</keyword>
<protein>
    <recommendedName>
        <fullName evidence="8">NlpC/P60 domain-containing protein</fullName>
    </recommendedName>
</protein>
<accession>A0A810N0V2</accession>
<evidence type="ECO:0000256" key="6">
    <source>
        <dbReference type="SAM" id="MobiDB-lite"/>
    </source>
</evidence>
<dbReference type="GO" id="GO:0006508">
    <property type="term" value="P:proteolysis"/>
    <property type="evidence" value="ECO:0007669"/>
    <property type="project" value="UniProtKB-KW"/>
</dbReference>
<dbReference type="RefSeq" id="WP_212824543.1">
    <property type="nucleotide sequence ID" value="NZ_AP023359.1"/>
</dbReference>
<feature type="signal peptide" evidence="7">
    <location>
        <begin position="1"/>
        <end position="43"/>
    </location>
</feature>
<reference evidence="9" key="1">
    <citation type="submission" date="2020-08" db="EMBL/GenBank/DDBJ databases">
        <title>Whole genome shotgun sequence of Polymorphospora rubra NBRC 101157.</title>
        <authorList>
            <person name="Komaki H."/>
            <person name="Tamura T."/>
        </authorList>
    </citation>
    <scope>NUCLEOTIDE SEQUENCE</scope>
    <source>
        <strain evidence="9">NBRC 101157</strain>
    </source>
</reference>
<organism evidence="9 10">
    <name type="scientific">Polymorphospora rubra</name>
    <dbReference type="NCBI Taxonomy" id="338584"/>
    <lineage>
        <taxon>Bacteria</taxon>
        <taxon>Bacillati</taxon>
        <taxon>Actinomycetota</taxon>
        <taxon>Actinomycetes</taxon>
        <taxon>Micromonosporales</taxon>
        <taxon>Micromonosporaceae</taxon>
        <taxon>Polymorphospora</taxon>
    </lineage>
</organism>
<dbReference type="InterPro" id="IPR051202">
    <property type="entry name" value="Peptidase_C40"/>
</dbReference>
<feature type="compositionally biased region" description="Low complexity" evidence="6">
    <location>
        <begin position="58"/>
        <end position="81"/>
    </location>
</feature>
<feature type="coiled-coil region" evidence="5">
    <location>
        <begin position="114"/>
        <end position="141"/>
    </location>
</feature>
<dbReference type="PANTHER" id="PTHR47053">
    <property type="entry name" value="MUREIN DD-ENDOPEPTIDASE MEPH-RELATED"/>
    <property type="match status" value="1"/>
</dbReference>
<dbReference type="PRINTS" id="PR01217">
    <property type="entry name" value="PRICHEXTENSN"/>
</dbReference>
<evidence type="ECO:0000256" key="3">
    <source>
        <dbReference type="ARBA" id="ARBA00022801"/>
    </source>
</evidence>
<feature type="chain" id="PRO_5033019006" description="NlpC/P60 domain-containing protein" evidence="7">
    <location>
        <begin position="44"/>
        <end position="515"/>
    </location>
</feature>